<evidence type="ECO:0000256" key="2">
    <source>
        <dbReference type="ARBA" id="ARBA00022723"/>
    </source>
</evidence>
<dbReference type="RefSeq" id="WP_222987553.1">
    <property type="nucleotide sequence ID" value="NZ_NRHC01000089.1"/>
</dbReference>
<sequence length="147" mass="16790">MTKEQIQNLVTLLGGRQIVGPTLTAAEENHPLAAMFNAPMAEPNPVSVAQISEELPDSSVVTFEQKDLLLSEEYQDTRVGHKLLADGSGYVQSYVRVENATPEMYNWYFVWFPFEDIRYKVWDPKCHFTIRITDETKAQLLGIPEQR</sequence>
<name>A0A3A1XZS0_9GAMM</name>
<feature type="domain" description="DAPG hydrolase PhiG" evidence="6">
    <location>
        <begin position="63"/>
        <end position="138"/>
    </location>
</feature>
<evidence type="ECO:0000256" key="5">
    <source>
        <dbReference type="ARBA" id="ARBA00023459"/>
    </source>
</evidence>
<evidence type="ECO:0000256" key="3">
    <source>
        <dbReference type="ARBA" id="ARBA00022801"/>
    </source>
</evidence>
<dbReference type="Pfam" id="PF18089">
    <property type="entry name" value="DAPG_hydrolase"/>
    <property type="match status" value="1"/>
</dbReference>
<dbReference type="Proteomes" id="UP000265691">
    <property type="component" value="Unassembled WGS sequence"/>
</dbReference>
<dbReference type="GO" id="GO:0046872">
    <property type="term" value="F:metal ion binding"/>
    <property type="evidence" value="ECO:0007669"/>
    <property type="project" value="UniProtKB-KW"/>
</dbReference>
<evidence type="ECO:0000313" key="7">
    <source>
        <dbReference type="EMBL" id="RIY31542.1"/>
    </source>
</evidence>
<keyword evidence="3" id="KW-0378">Hydrolase</keyword>
<evidence type="ECO:0000256" key="4">
    <source>
        <dbReference type="ARBA" id="ARBA00022833"/>
    </source>
</evidence>
<dbReference type="EMBL" id="NRHC01000089">
    <property type="protein sequence ID" value="RIY31542.1"/>
    <property type="molecule type" value="Genomic_DNA"/>
</dbReference>
<comment type="cofactor">
    <cofactor evidence="1">
        <name>Zn(2+)</name>
        <dbReference type="ChEBI" id="CHEBI:29105"/>
    </cofactor>
</comment>
<comment type="caution">
    <text evidence="7">The sequence shown here is derived from an EMBL/GenBank/DDBJ whole genome shotgun (WGS) entry which is preliminary data.</text>
</comment>
<proteinExistence type="inferred from homology"/>
<dbReference type="AlphaFoldDB" id="A0A3A1XZS0"/>
<evidence type="ECO:0000313" key="8">
    <source>
        <dbReference type="Proteomes" id="UP000265691"/>
    </source>
</evidence>
<evidence type="ECO:0000256" key="1">
    <source>
        <dbReference type="ARBA" id="ARBA00001947"/>
    </source>
</evidence>
<accession>A0A3A1XZS0</accession>
<gene>
    <name evidence="7" type="ORF">CKF54_06540</name>
</gene>
<protein>
    <recommendedName>
        <fullName evidence="6">DAPG hydrolase PhiG domain-containing protein</fullName>
    </recommendedName>
</protein>
<comment type="similarity">
    <text evidence="5">Belongs to the DAPG/phloretin hydrolase family.</text>
</comment>
<keyword evidence="2" id="KW-0479">Metal-binding</keyword>
<keyword evidence="8" id="KW-1185">Reference proteome</keyword>
<dbReference type="GO" id="GO:0016787">
    <property type="term" value="F:hydrolase activity"/>
    <property type="evidence" value="ECO:0007669"/>
    <property type="project" value="UniProtKB-KW"/>
</dbReference>
<keyword evidence="4" id="KW-0862">Zinc</keyword>
<dbReference type="InterPro" id="IPR041526">
    <property type="entry name" value="DAPG_hydrolase"/>
</dbReference>
<organism evidence="7 8">
    <name type="scientific">Psittacicella hinzii</name>
    <dbReference type="NCBI Taxonomy" id="2028575"/>
    <lineage>
        <taxon>Bacteria</taxon>
        <taxon>Pseudomonadati</taxon>
        <taxon>Pseudomonadota</taxon>
        <taxon>Gammaproteobacteria</taxon>
        <taxon>Pasteurellales</taxon>
        <taxon>Psittacicellaceae</taxon>
        <taxon>Psittacicella</taxon>
    </lineage>
</organism>
<reference evidence="7 8" key="1">
    <citation type="submission" date="2017-08" db="EMBL/GenBank/DDBJ databases">
        <title>Reclassification of Bisgaard taxon 37 and 44.</title>
        <authorList>
            <person name="Christensen H."/>
        </authorList>
    </citation>
    <scope>NUCLEOTIDE SEQUENCE [LARGE SCALE GENOMIC DNA]</scope>
    <source>
        <strain evidence="7 8">B96_3</strain>
    </source>
</reference>
<evidence type="ECO:0000259" key="6">
    <source>
        <dbReference type="Pfam" id="PF18089"/>
    </source>
</evidence>
<feature type="non-terminal residue" evidence="7">
    <location>
        <position position="147"/>
    </location>
</feature>